<dbReference type="CDD" id="cd04647">
    <property type="entry name" value="LbH_MAT_like"/>
    <property type="match status" value="1"/>
</dbReference>
<proteinExistence type="inferred from homology"/>
<organism evidence="3 4">
    <name type="scientific">Enterococcus aquimarinus</name>
    <dbReference type="NCBI Taxonomy" id="328396"/>
    <lineage>
        <taxon>Bacteria</taxon>
        <taxon>Bacillati</taxon>
        <taxon>Bacillota</taxon>
        <taxon>Bacilli</taxon>
        <taxon>Lactobacillales</taxon>
        <taxon>Enterococcaceae</taxon>
        <taxon>Enterococcus</taxon>
    </lineage>
</organism>
<dbReference type="Gene3D" id="2.160.10.10">
    <property type="entry name" value="Hexapeptide repeat proteins"/>
    <property type="match status" value="1"/>
</dbReference>
<comment type="similarity">
    <text evidence="1">Belongs to the transferase hexapeptide repeat family.</text>
</comment>
<dbReference type="Proteomes" id="UP000182149">
    <property type="component" value="Unassembled WGS sequence"/>
</dbReference>
<comment type="caution">
    <text evidence="3">The sequence shown here is derived from an EMBL/GenBank/DDBJ whole genome shotgun (WGS) entry which is preliminary data.</text>
</comment>
<dbReference type="AlphaFoldDB" id="A0A1L8QQR2"/>
<dbReference type="GO" id="GO:0008374">
    <property type="term" value="F:O-acyltransferase activity"/>
    <property type="evidence" value="ECO:0007669"/>
    <property type="project" value="TreeGrafter"/>
</dbReference>
<dbReference type="InterPro" id="IPR051159">
    <property type="entry name" value="Hexapeptide_acetyltransf"/>
</dbReference>
<protein>
    <submittedName>
        <fullName evidence="3">Galactoside acetyltransferase</fullName>
    </submittedName>
</protein>
<dbReference type="RefSeq" id="WP_084131331.1">
    <property type="nucleotide sequence ID" value="NZ_JBHSHF010000016.1"/>
</dbReference>
<dbReference type="InterPro" id="IPR011004">
    <property type="entry name" value="Trimer_LpxA-like_sf"/>
</dbReference>
<dbReference type="EMBL" id="JXKD01000012">
    <property type="protein sequence ID" value="OJG09858.1"/>
    <property type="molecule type" value="Genomic_DNA"/>
</dbReference>
<evidence type="ECO:0000256" key="1">
    <source>
        <dbReference type="ARBA" id="ARBA00007274"/>
    </source>
</evidence>
<sequence>MLLLVDKIKDKLLRYYNKKIFLLKINSKVQNCRVIGKVNCNATNLIIGNNVTIYPNVTFWGDGEIRIGDNVDIGYNTIIFSSKNGGVYIGNNVAIAANCYIIDSDHGIEKDKLIRNQRLVSGKVCIEDDVWIAENCTILKNSIIKNGAVIGAKSLVNKKIDNYAIAVGIPAKVIKYRI</sequence>
<keyword evidence="2 3" id="KW-0808">Transferase</keyword>
<dbReference type="SUPFAM" id="SSF51161">
    <property type="entry name" value="Trimeric LpxA-like enzymes"/>
    <property type="match status" value="1"/>
</dbReference>
<accession>A0A1L8QQR2</accession>
<evidence type="ECO:0000313" key="3">
    <source>
        <dbReference type="EMBL" id="OJG09858.1"/>
    </source>
</evidence>
<dbReference type="STRING" id="328396.RU93_GL000497"/>
<reference evidence="3 4" key="1">
    <citation type="submission" date="2014-12" db="EMBL/GenBank/DDBJ databases">
        <title>Draft genome sequences of 29 type strains of Enterococci.</title>
        <authorList>
            <person name="Zhong Z."/>
            <person name="Sun Z."/>
            <person name="Liu W."/>
            <person name="Zhang W."/>
            <person name="Zhang H."/>
        </authorList>
    </citation>
    <scope>NUCLEOTIDE SEQUENCE [LARGE SCALE GENOMIC DNA]</scope>
    <source>
        <strain evidence="3 4">DSM 17690</strain>
    </source>
</reference>
<dbReference type="OrthoDB" id="9801697at2"/>
<evidence type="ECO:0000313" key="4">
    <source>
        <dbReference type="Proteomes" id="UP000182149"/>
    </source>
</evidence>
<name>A0A1L8QQR2_9ENTE</name>
<dbReference type="PANTHER" id="PTHR23416:SF23">
    <property type="entry name" value="ACETYLTRANSFERASE C18B11.09C-RELATED"/>
    <property type="match status" value="1"/>
</dbReference>
<gene>
    <name evidence="3" type="ORF">RU93_GL000497</name>
</gene>
<evidence type="ECO:0000256" key="2">
    <source>
        <dbReference type="ARBA" id="ARBA00022679"/>
    </source>
</evidence>
<dbReference type="GO" id="GO:0005829">
    <property type="term" value="C:cytosol"/>
    <property type="evidence" value="ECO:0007669"/>
    <property type="project" value="TreeGrafter"/>
</dbReference>
<dbReference type="PANTHER" id="PTHR23416">
    <property type="entry name" value="SIALIC ACID SYNTHASE-RELATED"/>
    <property type="match status" value="1"/>
</dbReference>
<keyword evidence="4" id="KW-1185">Reference proteome</keyword>